<dbReference type="PANTHER" id="PTHR37825">
    <property type="entry name" value="TRNA(MET) CYTIDINE ACETATE LIGASE"/>
    <property type="match status" value="1"/>
</dbReference>
<dbReference type="GO" id="GO:0006400">
    <property type="term" value="P:tRNA modification"/>
    <property type="evidence" value="ECO:0007669"/>
    <property type="project" value="UniProtKB-UniRule"/>
</dbReference>
<feature type="binding site" evidence="3">
    <location>
        <begin position="7"/>
        <end position="20"/>
    </location>
    <ligand>
        <name>ATP</name>
        <dbReference type="ChEBI" id="CHEBI:30616"/>
    </ligand>
</feature>
<dbReference type="Gene3D" id="3.40.50.620">
    <property type="entry name" value="HUPs"/>
    <property type="match status" value="1"/>
</dbReference>
<keyword evidence="3" id="KW-0820">tRNA-binding</keyword>
<protein>
    <recommendedName>
        <fullName evidence="3">tRNA(Met) cytidine acetate ligase</fullName>
        <ecNumber evidence="3">6.3.4.-</ecNumber>
    </recommendedName>
</protein>
<keyword evidence="3" id="KW-0694">RNA-binding</keyword>
<keyword evidence="3" id="KW-0963">Cytoplasm</keyword>
<comment type="subcellular location">
    <subcellularLocation>
        <location evidence="3">Cytoplasm</location>
    </subcellularLocation>
</comment>
<keyword evidence="3" id="KW-0067">ATP-binding</keyword>
<keyword evidence="5" id="KW-1185">Reference proteome</keyword>
<evidence type="ECO:0000256" key="3">
    <source>
        <dbReference type="HAMAP-Rule" id="MF_01539"/>
    </source>
</evidence>
<keyword evidence="1 3" id="KW-0436">Ligase</keyword>
<dbReference type="Pfam" id="PF05636">
    <property type="entry name" value="HIGH_NTase1"/>
    <property type="match status" value="1"/>
</dbReference>
<dbReference type="AlphaFoldDB" id="A0A1E5KSD9"/>
<name>A0A1E5KSD9_9ENTE</name>
<comment type="caution">
    <text evidence="3">Lacks conserved residue(s) required for the propagation of feature annotation.</text>
</comment>
<organism evidence="4 5">
    <name type="scientific">Enterococcus rivorum</name>
    <dbReference type="NCBI Taxonomy" id="762845"/>
    <lineage>
        <taxon>Bacteria</taxon>
        <taxon>Bacillati</taxon>
        <taxon>Bacillota</taxon>
        <taxon>Bacilli</taxon>
        <taxon>Lactobacillales</taxon>
        <taxon>Enterococcaceae</taxon>
        <taxon>Enterococcus</taxon>
    </lineage>
</organism>
<feature type="binding site" evidence="3">
    <location>
        <position position="101"/>
    </location>
    <ligand>
        <name>ATP</name>
        <dbReference type="ChEBI" id="CHEBI:30616"/>
    </ligand>
</feature>
<evidence type="ECO:0000313" key="4">
    <source>
        <dbReference type="EMBL" id="OEH80812.1"/>
    </source>
</evidence>
<dbReference type="InterPro" id="IPR014729">
    <property type="entry name" value="Rossmann-like_a/b/a_fold"/>
</dbReference>
<dbReference type="EMBL" id="MIEK01000078">
    <property type="protein sequence ID" value="OEH80812.1"/>
    <property type="molecule type" value="Genomic_DNA"/>
</dbReference>
<dbReference type="GO" id="GO:0005524">
    <property type="term" value="F:ATP binding"/>
    <property type="evidence" value="ECO:0007669"/>
    <property type="project" value="UniProtKB-KW"/>
</dbReference>
<evidence type="ECO:0000256" key="1">
    <source>
        <dbReference type="ARBA" id="ARBA00022598"/>
    </source>
</evidence>
<dbReference type="GO" id="GO:0005737">
    <property type="term" value="C:cytoplasm"/>
    <property type="evidence" value="ECO:0007669"/>
    <property type="project" value="UniProtKB-SubCell"/>
</dbReference>
<feature type="binding site" evidence="3">
    <location>
        <position position="161"/>
    </location>
    <ligand>
        <name>ATP</name>
        <dbReference type="ChEBI" id="CHEBI:30616"/>
    </ligand>
</feature>
<dbReference type="STRING" id="762845.BCR26_06160"/>
<dbReference type="PANTHER" id="PTHR37825:SF1">
    <property type="entry name" value="TRNA(MET) CYTIDINE ACETATE LIGASE"/>
    <property type="match status" value="1"/>
</dbReference>
<dbReference type="RefSeq" id="WP_069700099.1">
    <property type="nucleotide sequence ID" value="NZ_JAGGMA010000006.1"/>
</dbReference>
<comment type="similarity">
    <text evidence="3">Belongs to the TmcAL family.</text>
</comment>
<dbReference type="GO" id="GO:0000049">
    <property type="term" value="F:tRNA binding"/>
    <property type="evidence" value="ECO:0007669"/>
    <property type="project" value="UniProtKB-KW"/>
</dbReference>
<reference evidence="4 5" key="1">
    <citation type="submission" date="2016-09" db="EMBL/GenBank/DDBJ databases">
        <authorList>
            <person name="Capua I."/>
            <person name="De Benedictis P."/>
            <person name="Joannis T."/>
            <person name="Lombin L.H."/>
            <person name="Cattoli G."/>
        </authorList>
    </citation>
    <scope>NUCLEOTIDE SEQUENCE [LARGE SCALE GENOMIC DNA]</scope>
    <source>
        <strain evidence="4 5">LMG 25899</strain>
    </source>
</reference>
<proteinExistence type="inferred from homology"/>
<dbReference type="OrthoDB" id="9769796at2"/>
<evidence type="ECO:0000256" key="2">
    <source>
        <dbReference type="ARBA" id="ARBA00022694"/>
    </source>
</evidence>
<comment type="function">
    <text evidence="3">Catalyzes the formation of N(4)-acetylcytidine (ac(4)C) at the wobble position of elongator tRNA(Met), using acetate and ATP as substrates. First activates an acetate ion to form acetyladenylate (Ac-AMP) and then transfers the acetyl group to tRNA to form ac(4)C34.</text>
</comment>
<sequence length="391" mass="45284">MEACGIIVEYNPFHNGHRYHVLQASKLSGADVVVAVMSGNFLQRGEPAIMDKWVRANEALDNGVDIVIELPFAWAVQSADYFARGAVKLLQGIGCKSLCFGTDVSETVDYEKFGRFVVANNQLIKEKYKELNKARVSYPQQMTAVFQELYPEMMLDFSSPNHILGLSYGKENAVYQTPMKLYPLKREQSAYHETTIHQQFASATAIRKKVLENELSELEQVLPKETYQDLSEYPLAHWELYWPYLRYKLNSSSYDELRALYQVTEGIEYRLKEASLKATSFGEFVAIVKTKRYTWARIQRLATYILHNVKKEEIQLVWEKSYLRLLGFSEKGQKYLKEQKKKVDLPIISRISKENKSFLDLDIRSGQIYQLGKETITEQNFGRFPIKSLER</sequence>
<dbReference type="SUPFAM" id="SSF52374">
    <property type="entry name" value="Nucleotidylyl transferase"/>
    <property type="match status" value="1"/>
</dbReference>
<gene>
    <name evidence="3" type="primary">tmcAL</name>
    <name evidence="4" type="ORF">BCR26_06160</name>
</gene>
<dbReference type="InterPro" id="IPR008513">
    <property type="entry name" value="tRNA(Met)_cyd_acetate_ligase"/>
</dbReference>
<dbReference type="EC" id="6.3.4.-" evidence="3"/>
<keyword evidence="3" id="KW-0547">Nucleotide-binding</keyword>
<dbReference type="Proteomes" id="UP000095256">
    <property type="component" value="Unassembled WGS sequence"/>
</dbReference>
<dbReference type="HAMAP" id="MF_01539">
    <property type="entry name" value="TmcAL"/>
    <property type="match status" value="1"/>
</dbReference>
<keyword evidence="2 3" id="KW-0819">tRNA processing</keyword>
<dbReference type="GO" id="GO:0016879">
    <property type="term" value="F:ligase activity, forming carbon-nitrogen bonds"/>
    <property type="evidence" value="ECO:0007669"/>
    <property type="project" value="UniProtKB-UniRule"/>
</dbReference>
<comment type="caution">
    <text evidence="4">The sequence shown here is derived from an EMBL/GenBank/DDBJ whole genome shotgun (WGS) entry which is preliminary data.</text>
</comment>
<dbReference type="NCBIfam" id="NF010191">
    <property type="entry name" value="PRK13670.1"/>
    <property type="match status" value="1"/>
</dbReference>
<accession>A0A1E5KSD9</accession>
<comment type="catalytic activity">
    <reaction evidence="3">
        <text>cytidine(34) in elongator tRNA(Met) + acetate + ATP = N(4)-acetylcytidine(34) in elongator tRNA(Met) + AMP + diphosphate</text>
        <dbReference type="Rhea" id="RHEA:58144"/>
        <dbReference type="Rhea" id="RHEA-COMP:10693"/>
        <dbReference type="Rhea" id="RHEA-COMP:10694"/>
        <dbReference type="ChEBI" id="CHEBI:30089"/>
        <dbReference type="ChEBI" id="CHEBI:30616"/>
        <dbReference type="ChEBI" id="CHEBI:33019"/>
        <dbReference type="ChEBI" id="CHEBI:74900"/>
        <dbReference type="ChEBI" id="CHEBI:82748"/>
        <dbReference type="ChEBI" id="CHEBI:456215"/>
    </reaction>
</comment>
<evidence type="ECO:0000313" key="5">
    <source>
        <dbReference type="Proteomes" id="UP000095256"/>
    </source>
</evidence>
<feature type="binding site" evidence="3">
    <location>
        <position position="186"/>
    </location>
    <ligand>
        <name>ATP</name>
        <dbReference type="ChEBI" id="CHEBI:30616"/>
    </ligand>
</feature>